<dbReference type="InterPro" id="IPR034182">
    <property type="entry name" value="Kexin/furin"/>
</dbReference>
<evidence type="ECO:0000256" key="4">
    <source>
        <dbReference type="ARBA" id="ARBA00022729"/>
    </source>
</evidence>
<dbReference type="AlphaFoldDB" id="A0A553P8L8"/>
<dbReference type="FunFam" id="3.40.50.200:FF:000001">
    <property type="entry name" value="Furin 2, isoform B"/>
    <property type="match status" value="1"/>
</dbReference>
<dbReference type="CDD" id="cd04059">
    <property type="entry name" value="Peptidases_S8_Protein_convertases_Kexins_Furin-like"/>
    <property type="match status" value="1"/>
</dbReference>
<dbReference type="PANTHER" id="PTHR42884">
    <property type="entry name" value="PROPROTEIN CONVERTASE SUBTILISIN/KEXIN-RELATED"/>
    <property type="match status" value="1"/>
</dbReference>
<feature type="region of interest" description="Disordered" evidence="13">
    <location>
        <begin position="565"/>
        <end position="612"/>
    </location>
</feature>
<accession>A0A553P8L8</accession>
<dbReference type="Pfam" id="PF00082">
    <property type="entry name" value="Peptidase_S8"/>
    <property type="match status" value="1"/>
</dbReference>
<keyword evidence="14" id="KW-1133">Transmembrane helix</keyword>
<feature type="signal peptide" evidence="15">
    <location>
        <begin position="1"/>
        <end position="19"/>
    </location>
</feature>
<dbReference type="Pfam" id="PF01483">
    <property type="entry name" value="P_proprotein"/>
    <property type="match status" value="1"/>
</dbReference>
<feature type="active site" description="Charge relay system" evidence="11 12">
    <location>
        <position position="198"/>
    </location>
</feature>
<evidence type="ECO:0000256" key="7">
    <source>
        <dbReference type="ARBA" id="ARBA00023145"/>
    </source>
</evidence>
<keyword evidence="14" id="KW-0472">Membrane</keyword>
<dbReference type="GO" id="GO:0016486">
    <property type="term" value="P:peptide hormone processing"/>
    <property type="evidence" value="ECO:0007669"/>
    <property type="project" value="TreeGrafter"/>
</dbReference>
<dbReference type="PRINTS" id="PR00723">
    <property type="entry name" value="SUBTILISIN"/>
</dbReference>
<keyword evidence="14" id="KW-0812">Transmembrane</keyword>
<feature type="transmembrane region" description="Helical" evidence="14">
    <location>
        <begin position="719"/>
        <end position="742"/>
    </location>
</feature>
<dbReference type="InterPro" id="IPR036852">
    <property type="entry name" value="Peptidase_S8/S53_dom_sf"/>
</dbReference>
<keyword evidence="3" id="KW-0165">Cleavage on pair of basic residues</keyword>
<evidence type="ECO:0000256" key="11">
    <source>
        <dbReference type="PIRSR" id="PIRSR615500-1"/>
    </source>
</evidence>
<keyword evidence="5 12" id="KW-0378">Hydrolase</keyword>
<evidence type="ECO:0000313" key="17">
    <source>
        <dbReference type="EMBL" id="TRY74010.1"/>
    </source>
</evidence>
<evidence type="ECO:0000256" key="2">
    <source>
        <dbReference type="ARBA" id="ARBA00022670"/>
    </source>
</evidence>
<dbReference type="InterPro" id="IPR032815">
    <property type="entry name" value="S8_pro-domain"/>
</dbReference>
<dbReference type="SUPFAM" id="SSF54897">
    <property type="entry name" value="Protease propeptides/inhibitors"/>
    <property type="match status" value="1"/>
</dbReference>
<evidence type="ECO:0000256" key="3">
    <source>
        <dbReference type="ARBA" id="ARBA00022685"/>
    </source>
</evidence>
<gene>
    <name evidence="17" type="ORF">TCAL_03361</name>
</gene>
<dbReference type="PANTHER" id="PTHR42884:SF3">
    <property type="entry name" value="FURIN-LIKE PROTEASE 1, ISOFORMS 1_1-X_2"/>
    <property type="match status" value="1"/>
</dbReference>
<dbReference type="PROSITE" id="PS00138">
    <property type="entry name" value="SUBTILASE_SER"/>
    <property type="match status" value="1"/>
</dbReference>
<name>A0A553P8L8_TIGCA</name>
<keyword evidence="18" id="KW-1185">Reference proteome</keyword>
<dbReference type="PROSITE" id="PS51892">
    <property type="entry name" value="SUBTILASE"/>
    <property type="match status" value="1"/>
</dbReference>
<evidence type="ECO:0000256" key="12">
    <source>
        <dbReference type="PROSITE-ProRule" id="PRU01240"/>
    </source>
</evidence>
<protein>
    <recommendedName>
        <fullName evidence="10">furin</fullName>
        <ecNumber evidence="10">3.4.21.75</ecNumber>
    </recommendedName>
</protein>
<feature type="active site" description="Charge relay system" evidence="11 12">
    <location>
        <position position="157"/>
    </location>
</feature>
<feature type="domain" description="P/Homo B" evidence="16">
    <location>
        <begin position="448"/>
        <end position="580"/>
    </location>
</feature>
<dbReference type="GO" id="GO:0000139">
    <property type="term" value="C:Golgi membrane"/>
    <property type="evidence" value="ECO:0007669"/>
    <property type="project" value="TreeGrafter"/>
</dbReference>
<dbReference type="SUPFAM" id="SSF57184">
    <property type="entry name" value="Growth factor receptor domain"/>
    <property type="match status" value="1"/>
</dbReference>
<dbReference type="PROSITE" id="PS51829">
    <property type="entry name" value="P_HOMO_B"/>
    <property type="match status" value="1"/>
</dbReference>
<proteinExistence type="inferred from homology"/>
<evidence type="ECO:0000256" key="14">
    <source>
        <dbReference type="SAM" id="Phobius"/>
    </source>
</evidence>
<dbReference type="SUPFAM" id="SSF49785">
    <property type="entry name" value="Galactose-binding domain-like"/>
    <property type="match status" value="1"/>
</dbReference>
<dbReference type="PROSITE" id="PS00137">
    <property type="entry name" value="SUBTILASE_HIS"/>
    <property type="match status" value="1"/>
</dbReference>
<dbReference type="InterPro" id="IPR022398">
    <property type="entry name" value="Peptidase_S8_His-AS"/>
</dbReference>
<dbReference type="Gene3D" id="2.10.220.10">
    <property type="entry name" value="Hormone Receptor, Insulin-like Growth Factor Receptor 1, Chain A, domain 2"/>
    <property type="match status" value="1"/>
</dbReference>
<dbReference type="InterPro" id="IPR015500">
    <property type="entry name" value="Peptidase_S8_subtilisin-rel"/>
</dbReference>
<dbReference type="GO" id="GO:0004252">
    <property type="term" value="F:serine-type endopeptidase activity"/>
    <property type="evidence" value="ECO:0007669"/>
    <property type="project" value="UniProtKB-UniRule"/>
</dbReference>
<feature type="chain" id="PRO_5021729278" description="furin" evidence="15">
    <location>
        <begin position="20"/>
        <end position="814"/>
    </location>
</feature>
<evidence type="ECO:0000256" key="10">
    <source>
        <dbReference type="ARBA" id="ARBA00038993"/>
    </source>
</evidence>
<keyword evidence="8" id="KW-0325">Glycoprotein</keyword>
<feature type="compositionally biased region" description="Pro residues" evidence="13">
    <location>
        <begin position="573"/>
        <end position="588"/>
    </location>
</feature>
<dbReference type="CDD" id="cd00064">
    <property type="entry name" value="FU"/>
    <property type="match status" value="1"/>
</dbReference>
<dbReference type="GO" id="GO:0005802">
    <property type="term" value="C:trans-Golgi network"/>
    <property type="evidence" value="ECO:0007669"/>
    <property type="project" value="TreeGrafter"/>
</dbReference>
<dbReference type="InterPro" id="IPR002884">
    <property type="entry name" value="P_dom"/>
</dbReference>
<dbReference type="Gene3D" id="2.60.120.260">
    <property type="entry name" value="Galactose-binding domain-like"/>
    <property type="match status" value="1"/>
</dbReference>
<keyword evidence="4 15" id="KW-0732">Signal</keyword>
<dbReference type="Proteomes" id="UP000318571">
    <property type="component" value="Chromosome 3"/>
</dbReference>
<dbReference type="Gene3D" id="3.30.70.850">
    <property type="entry name" value="Peptidase S8, pro-domain"/>
    <property type="match status" value="1"/>
</dbReference>
<dbReference type="OMA" id="YKHITHS"/>
<dbReference type="InterPro" id="IPR006212">
    <property type="entry name" value="Furin_repeat"/>
</dbReference>
<evidence type="ECO:0000256" key="6">
    <source>
        <dbReference type="ARBA" id="ARBA00022825"/>
    </source>
</evidence>
<dbReference type="EC" id="3.4.21.75" evidence="10"/>
<evidence type="ECO:0000259" key="16">
    <source>
        <dbReference type="PROSITE" id="PS51829"/>
    </source>
</evidence>
<keyword evidence="2 12" id="KW-0645">Protease</keyword>
<evidence type="ECO:0000256" key="15">
    <source>
        <dbReference type="SAM" id="SignalP"/>
    </source>
</evidence>
<dbReference type="STRING" id="6832.A0A553P8L8"/>
<dbReference type="EMBL" id="VCGU01000007">
    <property type="protein sequence ID" value="TRY74010.1"/>
    <property type="molecule type" value="Genomic_DNA"/>
</dbReference>
<dbReference type="InterPro" id="IPR000209">
    <property type="entry name" value="Peptidase_S8/S53_dom"/>
</dbReference>
<dbReference type="SUPFAM" id="SSF52743">
    <property type="entry name" value="Subtilisin-like"/>
    <property type="match status" value="1"/>
</dbReference>
<feature type="active site" description="Charge relay system" evidence="11 12">
    <location>
        <position position="372"/>
    </location>
</feature>
<dbReference type="InterPro" id="IPR009030">
    <property type="entry name" value="Growth_fac_rcpt_cys_sf"/>
</dbReference>
<dbReference type="PROSITE" id="PS00136">
    <property type="entry name" value="SUBTILASE_ASP"/>
    <property type="match status" value="1"/>
</dbReference>
<dbReference type="InterPro" id="IPR023828">
    <property type="entry name" value="Peptidase_S8_Ser-AS"/>
</dbReference>
<evidence type="ECO:0000313" key="18">
    <source>
        <dbReference type="Proteomes" id="UP000318571"/>
    </source>
</evidence>
<evidence type="ECO:0000256" key="8">
    <source>
        <dbReference type="ARBA" id="ARBA00023180"/>
    </source>
</evidence>
<comment type="caution">
    <text evidence="17">The sequence shown here is derived from an EMBL/GenBank/DDBJ whole genome shotgun (WGS) entry which is preliminary data.</text>
</comment>
<organism evidence="17 18">
    <name type="scientific">Tigriopus californicus</name>
    <name type="common">Marine copepod</name>
    <dbReference type="NCBI Taxonomy" id="6832"/>
    <lineage>
        <taxon>Eukaryota</taxon>
        <taxon>Metazoa</taxon>
        <taxon>Ecdysozoa</taxon>
        <taxon>Arthropoda</taxon>
        <taxon>Crustacea</taxon>
        <taxon>Multicrustacea</taxon>
        <taxon>Hexanauplia</taxon>
        <taxon>Copepoda</taxon>
        <taxon>Harpacticoida</taxon>
        <taxon>Harpacticidae</taxon>
        <taxon>Tigriopus</taxon>
    </lineage>
</organism>
<evidence type="ECO:0000256" key="5">
    <source>
        <dbReference type="ARBA" id="ARBA00022801"/>
    </source>
</evidence>
<dbReference type="Gene3D" id="3.40.50.200">
    <property type="entry name" value="Peptidase S8/S53 domain"/>
    <property type="match status" value="1"/>
</dbReference>
<comment type="catalytic activity">
    <reaction evidence="9">
        <text>Release of mature proteins from their proproteins by cleavage of -Arg-Xaa-Yaa-Arg-|-Zaa- bonds, where Xaa can be any amino acid and Yaa is Arg or Lys. Releases albumin, complement component C3 and von Willebrand factor from their respective precursors.</text>
        <dbReference type="EC" id="3.4.21.75"/>
    </reaction>
</comment>
<evidence type="ECO:0000256" key="9">
    <source>
        <dbReference type="ARBA" id="ARBA00035756"/>
    </source>
</evidence>
<comment type="similarity">
    <text evidence="1">Belongs to the peptidase S8 family. Furin subfamily.</text>
</comment>
<evidence type="ECO:0000256" key="1">
    <source>
        <dbReference type="ARBA" id="ARBA00005325"/>
    </source>
</evidence>
<dbReference type="InterPro" id="IPR008979">
    <property type="entry name" value="Galactose-bd-like_sf"/>
</dbReference>
<dbReference type="InterPro" id="IPR038466">
    <property type="entry name" value="S8_pro-domain_sf"/>
</dbReference>
<keyword evidence="7" id="KW-0865">Zymogen</keyword>
<sequence length="814" mass="89200">MALCRGILIAILVVDLVHCHFINQWAVEIEDESQVEAVAAQLNCRNKGKILDGIFLFEHDHVTKRSANPHDGAHQSITEHAHVKWAEQQKVLSRKKRQMWRLPPPSQAQKYEDFLNLNDQRWPQMWYLNRGGKLDMNVQEAWLAGATGKGVSITILDDGIERSHPDLVANYDHMASYDVNDNDDDPTPRYDLIDSNRHGTRCAGEVSATANNSECAVGIAYESGIGGVRMLDGDVTDAVEARSLNLNNQHVAIYSASWGPDDDGKTVDGPGRLATQAFLQGIAKGRGGKGSIFVWASGNGGRDKDNCNCDGYTNSVWTLSVSSATENGFIPWYSEACSSTLASTYSSGSSGERKVVTTDLHHICTSSHTGTSASAPLAAGIVALILQVNPSLNWRDVQHLTVRCAHVANLRATDWAVNGVGRNFSHSFGYGIMDASCMVRTARVWEGAGEQRKCSRSADRIDLIIPGRQANKATIQVKDCSGDGVNFLEHVQAQVTLSATKRGDVAIFLISPSGTRSSLIAKRPRDYSRAGFQGWPFLTVHNDGRSIVELKEWSLSFLGTSEEPQIVKAEPSPESPSPSDKPPVPSGPIAPVDGAEVPNLSVPGSNLDDVSKQMTTQSQVIAHCKEQMSQEWCSVCETGFIQHNGRCVDSCPAQGYFLGESNRASACIACYYSCQTCNGPNDYQCSSCFGDATLEEESPTQRFCYNKSLIQRVFYSSRWYYVLSVGFLINLFIVVILVVYIMRWRRSRDRVLPTRANGTVNRKYSPGKLPGDALLSNPLKGGNSSSAAITVPFHDYDSSSEEDQLYRKPYSDNA</sequence>
<keyword evidence="6 12" id="KW-0720">Serine protease</keyword>
<evidence type="ECO:0000256" key="13">
    <source>
        <dbReference type="SAM" id="MobiDB-lite"/>
    </source>
</evidence>
<reference evidence="17 18" key="1">
    <citation type="journal article" date="2018" name="Nat. Ecol. Evol.">
        <title>Genomic signatures of mitonuclear coevolution across populations of Tigriopus californicus.</title>
        <authorList>
            <person name="Barreto F.S."/>
            <person name="Watson E.T."/>
            <person name="Lima T.G."/>
            <person name="Willett C.S."/>
            <person name="Edmands S."/>
            <person name="Li W."/>
            <person name="Burton R.S."/>
        </authorList>
    </citation>
    <scope>NUCLEOTIDE SEQUENCE [LARGE SCALE GENOMIC DNA]</scope>
    <source>
        <strain evidence="17 18">San Diego</strain>
    </source>
</reference>
<dbReference type="Pfam" id="PF16470">
    <property type="entry name" value="S8_pro-domain"/>
    <property type="match status" value="1"/>
</dbReference>
<dbReference type="InterPro" id="IPR023827">
    <property type="entry name" value="Peptidase_S8_Asp-AS"/>
</dbReference>